<dbReference type="SUPFAM" id="SSF160379">
    <property type="entry name" value="SP0830-like"/>
    <property type="match status" value="1"/>
</dbReference>
<evidence type="ECO:0000313" key="2">
    <source>
        <dbReference type="Proteomes" id="UP000184111"/>
    </source>
</evidence>
<dbReference type="AlphaFoldDB" id="A0A1M7LNP3"/>
<dbReference type="EMBL" id="FRBI01000014">
    <property type="protein sequence ID" value="SHM79242.1"/>
    <property type="molecule type" value="Genomic_DNA"/>
</dbReference>
<protein>
    <submittedName>
        <fullName evidence="1">Uncharacterized conserved protein, DUF1697 family</fullName>
    </submittedName>
</protein>
<sequence length="229" mass="24813">MHDSRKSGNYISRRATRGVRACRRVRFAVRARRSLPLSVPPVTVSGVTTTSTGYVALLRGINVGGRARVPMQTLRELLAAIGGTGIRTHLQSGNAVFTHEDTDPQALAAALQQALADELGLTITCMVRTAEDLRRVVAANPFDMTGVDGSRFLVVFLAGPVPLDRLAAIDREAYAPDEIRPGEREIYAYFPDSIRDSKLAARLTDRGLGMPATNRNWNTVTKLAEIAGS</sequence>
<organism evidence="1 2">
    <name type="scientific">Actinacidiphila paucisporea</name>
    <dbReference type="NCBI Taxonomy" id="310782"/>
    <lineage>
        <taxon>Bacteria</taxon>
        <taxon>Bacillati</taxon>
        <taxon>Actinomycetota</taxon>
        <taxon>Actinomycetes</taxon>
        <taxon>Kitasatosporales</taxon>
        <taxon>Streptomycetaceae</taxon>
        <taxon>Actinacidiphila</taxon>
    </lineage>
</organism>
<proteinExistence type="predicted"/>
<reference evidence="1 2" key="1">
    <citation type="submission" date="2016-11" db="EMBL/GenBank/DDBJ databases">
        <authorList>
            <person name="Jaros S."/>
            <person name="Januszkiewicz K."/>
            <person name="Wedrychowicz H."/>
        </authorList>
    </citation>
    <scope>NUCLEOTIDE SEQUENCE [LARGE SCALE GENOMIC DNA]</scope>
    <source>
        <strain evidence="1 2">CGMCC 4.2025</strain>
    </source>
</reference>
<dbReference type="PANTHER" id="PTHR36439">
    <property type="entry name" value="BLL4334 PROTEIN"/>
    <property type="match status" value="1"/>
</dbReference>
<evidence type="ECO:0000313" key="1">
    <source>
        <dbReference type="EMBL" id="SHM79242.1"/>
    </source>
</evidence>
<name>A0A1M7LNP3_9ACTN</name>
<dbReference type="PANTHER" id="PTHR36439:SF1">
    <property type="entry name" value="DUF1697 DOMAIN-CONTAINING PROTEIN"/>
    <property type="match status" value="1"/>
</dbReference>
<gene>
    <name evidence="1" type="ORF">SAMN05216499_114100</name>
</gene>
<dbReference type="Proteomes" id="UP000184111">
    <property type="component" value="Unassembled WGS sequence"/>
</dbReference>
<dbReference type="InterPro" id="IPR012545">
    <property type="entry name" value="DUF1697"/>
</dbReference>
<dbReference type="STRING" id="310782.SAMN05216499_114100"/>
<dbReference type="Pfam" id="PF08002">
    <property type="entry name" value="DUF1697"/>
    <property type="match status" value="1"/>
</dbReference>
<accession>A0A1M7LNP3</accession>
<dbReference type="Gene3D" id="3.30.70.1280">
    <property type="entry name" value="SP0830-like domains"/>
    <property type="match status" value="1"/>
</dbReference>
<keyword evidence="2" id="KW-1185">Reference proteome</keyword>